<accession>A0A2N7IE52</accession>
<evidence type="ECO:0000313" key="1">
    <source>
        <dbReference type="EMBL" id="PML55200.1"/>
    </source>
</evidence>
<comment type="caution">
    <text evidence="1">The sequence shown here is derived from an EMBL/GenBank/DDBJ whole genome shotgun (WGS) entry which is preliminary data.</text>
</comment>
<protein>
    <submittedName>
        <fullName evidence="1">Uncharacterized protein</fullName>
    </submittedName>
</protein>
<dbReference type="EMBL" id="MCYL01000024">
    <property type="protein sequence ID" value="PML55200.1"/>
    <property type="molecule type" value="Genomic_DNA"/>
</dbReference>
<evidence type="ECO:0000313" key="2">
    <source>
        <dbReference type="Proteomes" id="UP000235746"/>
    </source>
</evidence>
<dbReference type="RefSeq" id="WP_102578730.1">
    <property type="nucleotide sequence ID" value="NZ_MCYL01000024.1"/>
</dbReference>
<name>A0A2N7IE52_9VIBR</name>
<proteinExistence type="predicted"/>
<reference evidence="2" key="1">
    <citation type="submission" date="2016-07" db="EMBL/GenBank/DDBJ databases">
        <title>Nontailed viruses are major unrecognized killers of bacteria in the ocean.</title>
        <authorList>
            <person name="Kauffman K."/>
            <person name="Hussain F."/>
            <person name="Yang J."/>
            <person name="Arevalo P."/>
            <person name="Brown J."/>
            <person name="Cutler M."/>
            <person name="Kelly L."/>
            <person name="Polz M.F."/>
        </authorList>
    </citation>
    <scope>NUCLEOTIDE SEQUENCE [LARGE SCALE GENOMIC DNA]</scope>
    <source>
        <strain evidence="2">10N.261.51.B8</strain>
    </source>
</reference>
<gene>
    <name evidence="1" type="ORF">BCT74_07680</name>
</gene>
<dbReference type="AlphaFoldDB" id="A0A2N7IE52"/>
<dbReference type="Proteomes" id="UP000235746">
    <property type="component" value="Unassembled WGS sequence"/>
</dbReference>
<organism evidence="1 2">
    <name type="scientific">Vibrio lentus</name>
    <dbReference type="NCBI Taxonomy" id="136468"/>
    <lineage>
        <taxon>Bacteria</taxon>
        <taxon>Pseudomonadati</taxon>
        <taxon>Pseudomonadota</taxon>
        <taxon>Gammaproteobacteria</taxon>
        <taxon>Vibrionales</taxon>
        <taxon>Vibrionaceae</taxon>
        <taxon>Vibrio</taxon>
    </lineage>
</organism>
<sequence length="161" mass="18051">MNNIQKFDELVAMLLAHLYENFPRRTEIDAFEFLGIDYEHHSFLEDNEGYEEYANKCQEVDFLLDTALWLIDSGFLYGKIENEVAGFYTSKKCIDITLSPKGLELLKLVPSSLEVSQNLGDKLVDTINQGAKDAGSKLVSEALTKFGSVNQLMNLFGNLGG</sequence>